<evidence type="ECO:0000313" key="1">
    <source>
        <dbReference type="EMBL" id="SEH07828.1"/>
    </source>
</evidence>
<name>A0A1H6FCM7_9GAMM</name>
<dbReference type="InterPro" id="IPR025427">
    <property type="entry name" value="DUF4160"/>
</dbReference>
<dbReference type="Proteomes" id="UP000236724">
    <property type="component" value="Unassembled WGS sequence"/>
</dbReference>
<dbReference type="Pfam" id="PF13711">
    <property type="entry name" value="DUF4160"/>
    <property type="match status" value="1"/>
</dbReference>
<gene>
    <name evidence="1" type="ORF">MBHS_03715</name>
</gene>
<reference evidence="1 2" key="1">
    <citation type="submission" date="2016-10" db="EMBL/GenBank/DDBJ databases">
        <authorList>
            <person name="de Groot N.N."/>
        </authorList>
    </citation>
    <scope>NUCLEOTIDE SEQUENCE [LARGE SCALE GENOMIC DNA]</scope>
    <source>
        <strain evidence="1">MBHS1</strain>
    </source>
</reference>
<organism evidence="1 2">
    <name type="scientific">Candidatus Venteria ishoeyi</name>
    <dbReference type="NCBI Taxonomy" id="1899563"/>
    <lineage>
        <taxon>Bacteria</taxon>
        <taxon>Pseudomonadati</taxon>
        <taxon>Pseudomonadota</taxon>
        <taxon>Gammaproteobacteria</taxon>
        <taxon>Thiotrichales</taxon>
        <taxon>Thiotrichaceae</taxon>
        <taxon>Venteria</taxon>
    </lineage>
</organism>
<proteinExistence type="predicted"/>
<evidence type="ECO:0008006" key="3">
    <source>
        <dbReference type="Google" id="ProtNLM"/>
    </source>
</evidence>
<keyword evidence="2" id="KW-1185">Reference proteome</keyword>
<evidence type="ECO:0000313" key="2">
    <source>
        <dbReference type="Proteomes" id="UP000236724"/>
    </source>
</evidence>
<dbReference type="RefSeq" id="WP_103921441.1">
    <property type="nucleotide sequence ID" value="NZ_FMSV02000540.1"/>
</dbReference>
<dbReference type="EMBL" id="FMSV02000540">
    <property type="protein sequence ID" value="SEH07828.1"/>
    <property type="molecule type" value="Genomic_DNA"/>
</dbReference>
<dbReference type="OrthoDB" id="122670at2"/>
<sequence>MPEISRFLGIVIYMYFNEHNPPHFHAEYNEYKASISIKTLGLMEGKLPSKVMSLVVEWAQEHQSELLKNWEEIKKTGKYHKIQPLV</sequence>
<protein>
    <recommendedName>
        <fullName evidence="3">Transcriptional regulator</fullName>
    </recommendedName>
</protein>
<dbReference type="AlphaFoldDB" id="A0A1H6FCM7"/>
<accession>A0A1H6FCM7</accession>